<sequence length="246" mass="26422">MNPLWEHEGDLSLPAPRCRLQGAAAQSRSMRLIAMANQSRSHQSPPNRACPWGVRPGSSANAAGTRSSAGNRRATESDLLSPPVNPATSTAPAATATLVQTSVPGRKCSRYMNPKGVHPEPRPGRKVCDQCLAKDKGYKRKQPDAAMGEPLRHPRCPRGQATLPRRVSFPQRPVHALVEAPRAAAAPPTPLRLLQCQIGLAYAAKCNTNALFQVLFCVPVLRRLLQAERRASDLGAQRPGRSGCGA</sequence>
<evidence type="ECO:0000256" key="1">
    <source>
        <dbReference type="SAM" id="MobiDB-lite"/>
    </source>
</evidence>
<feature type="compositionally biased region" description="Polar residues" evidence="1">
    <location>
        <begin position="58"/>
        <end position="70"/>
    </location>
</feature>
<reference evidence="2 3" key="1">
    <citation type="submission" date="2019-09" db="EMBL/GenBank/DDBJ databases">
        <title>Draft genome of the ectomycorrhizal ascomycete Sphaerosporella brunnea.</title>
        <authorList>
            <consortium name="DOE Joint Genome Institute"/>
            <person name="Benucci G.M."/>
            <person name="Marozzi G."/>
            <person name="Antonielli L."/>
            <person name="Sanchez S."/>
            <person name="Marco P."/>
            <person name="Wang X."/>
            <person name="Falini L.B."/>
            <person name="Barry K."/>
            <person name="Haridas S."/>
            <person name="Lipzen A."/>
            <person name="Labutti K."/>
            <person name="Grigoriev I.V."/>
            <person name="Murat C."/>
            <person name="Martin F."/>
            <person name="Albertini E."/>
            <person name="Donnini D."/>
            <person name="Bonito G."/>
        </authorList>
    </citation>
    <scope>NUCLEOTIDE SEQUENCE [LARGE SCALE GENOMIC DNA]</scope>
    <source>
        <strain evidence="2 3">Sb_GMNB300</strain>
    </source>
</reference>
<dbReference type="Proteomes" id="UP000326924">
    <property type="component" value="Unassembled WGS sequence"/>
</dbReference>
<protein>
    <submittedName>
        <fullName evidence="2">Uncharacterized protein</fullName>
    </submittedName>
</protein>
<keyword evidence="3" id="KW-1185">Reference proteome</keyword>
<dbReference type="InParanoid" id="A0A5J5EQJ0"/>
<feature type="region of interest" description="Disordered" evidence="1">
    <location>
        <begin position="36"/>
        <end position="94"/>
    </location>
</feature>
<feature type="region of interest" description="Disordered" evidence="1">
    <location>
        <begin position="139"/>
        <end position="162"/>
    </location>
</feature>
<evidence type="ECO:0000313" key="3">
    <source>
        <dbReference type="Proteomes" id="UP000326924"/>
    </source>
</evidence>
<dbReference type="AlphaFoldDB" id="A0A5J5EQJ0"/>
<accession>A0A5J5EQJ0</accession>
<comment type="caution">
    <text evidence="2">The sequence shown here is derived from an EMBL/GenBank/DDBJ whole genome shotgun (WGS) entry which is preliminary data.</text>
</comment>
<dbReference type="EMBL" id="VXIS01000165">
    <property type="protein sequence ID" value="KAA8899510.1"/>
    <property type="molecule type" value="Genomic_DNA"/>
</dbReference>
<evidence type="ECO:0000313" key="2">
    <source>
        <dbReference type="EMBL" id="KAA8899510.1"/>
    </source>
</evidence>
<gene>
    <name evidence="2" type="ORF">FN846DRAFT_960349</name>
</gene>
<name>A0A5J5EQJ0_9PEZI</name>
<feature type="compositionally biased region" description="Polar residues" evidence="1">
    <location>
        <begin position="36"/>
        <end position="46"/>
    </location>
</feature>
<organism evidence="2 3">
    <name type="scientific">Sphaerosporella brunnea</name>
    <dbReference type="NCBI Taxonomy" id="1250544"/>
    <lineage>
        <taxon>Eukaryota</taxon>
        <taxon>Fungi</taxon>
        <taxon>Dikarya</taxon>
        <taxon>Ascomycota</taxon>
        <taxon>Pezizomycotina</taxon>
        <taxon>Pezizomycetes</taxon>
        <taxon>Pezizales</taxon>
        <taxon>Pyronemataceae</taxon>
        <taxon>Sphaerosporella</taxon>
    </lineage>
</organism>
<proteinExistence type="predicted"/>